<proteinExistence type="predicted"/>
<dbReference type="Pfam" id="PF13853">
    <property type="entry name" value="7tm_4"/>
    <property type="match status" value="1"/>
</dbReference>
<dbReference type="PRINTS" id="PR00245">
    <property type="entry name" value="OLFACTORYR"/>
</dbReference>
<keyword evidence="3 10" id="KW-0812">Transmembrane</keyword>
<evidence type="ECO:0000256" key="7">
    <source>
        <dbReference type="ARBA" id="ARBA00023136"/>
    </source>
</evidence>
<feature type="domain" description="G-protein coupled receptors family 1 profile" evidence="11">
    <location>
        <begin position="37"/>
        <end position="285"/>
    </location>
</feature>
<protein>
    <recommendedName>
        <fullName evidence="11">G-protein coupled receptors family 1 profile domain-containing protein</fullName>
    </recommendedName>
</protein>
<evidence type="ECO:0000256" key="5">
    <source>
        <dbReference type="ARBA" id="ARBA00022989"/>
    </source>
</evidence>
<keyword evidence="4" id="KW-0552">Olfaction</keyword>
<reference evidence="12" key="1">
    <citation type="thesis" date="2020" institute="ProQuest LLC" country="789 East Eisenhower Parkway, Ann Arbor, MI, USA">
        <title>Comparative Genomics and Chromosome Evolution.</title>
        <authorList>
            <person name="Mudd A.B."/>
        </authorList>
    </citation>
    <scope>NUCLEOTIDE SEQUENCE</scope>
    <source>
        <strain evidence="12">237g6f4</strain>
        <tissue evidence="12">Blood</tissue>
    </source>
</reference>
<sequence length="307" mass="34950">MENNTYRFFLLTFTTRVKNTAALSFIFTIIYLTGVIVNFIIVILVYMDRHLHTPMYLFLCNLSLIDICYTTSTVPKLIHMLLSGDYTLSFTQCFVQLYVFSHVVTTEDLLLFIMAYDRYVAICNPFHYHSILSKRNCVLLMTLAWVIGCLNSVVATLSTSVIPMCNSNTITQFFCELKAFAKISCPNAGFQLLTYMEAVIFGLGPFLGSITSYIKVIMVILNIRSSDGRRKAFSTCSSHLIVLTLYYGTWMSEYVMPPFKNTHVFELALSVLYATITPMLNPLIYSARNKDVKNALLKLLGRKVNDE</sequence>
<feature type="transmembrane region" description="Helical" evidence="10">
    <location>
        <begin position="264"/>
        <end position="284"/>
    </location>
</feature>
<dbReference type="AlphaFoldDB" id="A0AAV6YUF7"/>
<keyword evidence="13" id="KW-1185">Reference proteome</keyword>
<evidence type="ECO:0000256" key="4">
    <source>
        <dbReference type="ARBA" id="ARBA00022725"/>
    </source>
</evidence>
<dbReference type="PROSITE" id="PS50262">
    <property type="entry name" value="G_PROTEIN_RECEP_F1_2"/>
    <property type="match status" value="1"/>
</dbReference>
<comment type="caution">
    <text evidence="12">The sequence shown here is derived from an EMBL/GenBank/DDBJ whole genome shotgun (WGS) entry which is preliminary data.</text>
</comment>
<evidence type="ECO:0000313" key="13">
    <source>
        <dbReference type="Proteomes" id="UP000824782"/>
    </source>
</evidence>
<dbReference type="GO" id="GO:0004984">
    <property type="term" value="F:olfactory receptor activity"/>
    <property type="evidence" value="ECO:0007669"/>
    <property type="project" value="InterPro"/>
</dbReference>
<dbReference type="PANTHER" id="PTHR26452">
    <property type="entry name" value="OLFACTORY RECEPTOR"/>
    <property type="match status" value="1"/>
</dbReference>
<dbReference type="Gene3D" id="1.20.1070.10">
    <property type="entry name" value="Rhodopsin 7-helix transmembrane proteins"/>
    <property type="match status" value="1"/>
</dbReference>
<gene>
    <name evidence="12" type="ORF">GDO81_018718</name>
</gene>
<dbReference type="Proteomes" id="UP000824782">
    <property type="component" value="Unassembled WGS sequence"/>
</dbReference>
<evidence type="ECO:0000259" key="11">
    <source>
        <dbReference type="PROSITE" id="PS50262"/>
    </source>
</evidence>
<feature type="transmembrane region" description="Helical" evidence="10">
    <location>
        <begin position="198"/>
        <end position="221"/>
    </location>
</feature>
<evidence type="ECO:0000256" key="3">
    <source>
        <dbReference type="ARBA" id="ARBA00022692"/>
    </source>
</evidence>
<keyword evidence="9" id="KW-0807">Transducer</keyword>
<keyword evidence="7 10" id="KW-0472">Membrane</keyword>
<evidence type="ECO:0000256" key="6">
    <source>
        <dbReference type="ARBA" id="ARBA00023040"/>
    </source>
</evidence>
<feature type="transmembrane region" description="Helical" evidence="10">
    <location>
        <begin position="233"/>
        <end position="252"/>
    </location>
</feature>
<evidence type="ECO:0000256" key="1">
    <source>
        <dbReference type="ARBA" id="ARBA00004651"/>
    </source>
</evidence>
<keyword evidence="2" id="KW-1003">Cell membrane</keyword>
<dbReference type="EMBL" id="WNYA01009501">
    <property type="protein sequence ID" value="KAG8540712.1"/>
    <property type="molecule type" value="Genomic_DNA"/>
</dbReference>
<dbReference type="SUPFAM" id="SSF81321">
    <property type="entry name" value="Family A G protein-coupled receptor-like"/>
    <property type="match status" value="1"/>
</dbReference>
<feature type="transmembrane region" description="Helical" evidence="10">
    <location>
        <begin position="95"/>
        <end position="116"/>
    </location>
</feature>
<feature type="transmembrane region" description="Helical" evidence="10">
    <location>
        <begin position="20"/>
        <end position="44"/>
    </location>
</feature>
<dbReference type="PRINTS" id="PR00237">
    <property type="entry name" value="GPCRRHODOPSN"/>
</dbReference>
<evidence type="ECO:0000256" key="10">
    <source>
        <dbReference type="SAM" id="Phobius"/>
    </source>
</evidence>
<organism evidence="12 13">
    <name type="scientific">Engystomops pustulosus</name>
    <name type="common">Tungara frog</name>
    <name type="synonym">Physalaemus pustulosus</name>
    <dbReference type="NCBI Taxonomy" id="76066"/>
    <lineage>
        <taxon>Eukaryota</taxon>
        <taxon>Metazoa</taxon>
        <taxon>Chordata</taxon>
        <taxon>Craniata</taxon>
        <taxon>Vertebrata</taxon>
        <taxon>Euteleostomi</taxon>
        <taxon>Amphibia</taxon>
        <taxon>Batrachia</taxon>
        <taxon>Anura</taxon>
        <taxon>Neobatrachia</taxon>
        <taxon>Hyloidea</taxon>
        <taxon>Leptodactylidae</taxon>
        <taxon>Leiuperinae</taxon>
        <taxon>Engystomops</taxon>
    </lineage>
</organism>
<evidence type="ECO:0000256" key="2">
    <source>
        <dbReference type="ARBA" id="ARBA00022475"/>
    </source>
</evidence>
<dbReference type="InterPro" id="IPR017452">
    <property type="entry name" value="GPCR_Rhodpsn_7TM"/>
</dbReference>
<dbReference type="GO" id="GO:0005886">
    <property type="term" value="C:plasma membrane"/>
    <property type="evidence" value="ECO:0007669"/>
    <property type="project" value="UniProtKB-SubCell"/>
</dbReference>
<feature type="transmembrane region" description="Helical" evidence="10">
    <location>
        <begin position="137"/>
        <end position="157"/>
    </location>
</feature>
<dbReference type="InterPro" id="IPR000276">
    <property type="entry name" value="GPCR_Rhodpsn"/>
</dbReference>
<dbReference type="FunFam" id="1.20.1070.10:FF:000015">
    <property type="entry name" value="Olfactory receptor"/>
    <property type="match status" value="1"/>
</dbReference>
<evidence type="ECO:0000256" key="8">
    <source>
        <dbReference type="ARBA" id="ARBA00023170"/>
    </source>
</evidence>
<keyword evidence="5 10" id="KW-1133">Transmembrane helix</keyword>
<keyword evidence="6" id="KW-0297">G-protein coupled receptor</keyword>
<dbReference type="CDD" id="cd13954">
    <property type="entry name" value="7tmA_OR"/>
    <property type="match status" value="1"/>
</dbReference>
<keyword evidence="8" id="KW-0675">Receptor</keyword>
<name>A0AAV6YUF7_ENGPU</name>
<dbReference type="GO" id="GO:0004930">
    <property type="term" value="F:G protein-coupled receptor activity"/>
    <property type="evidence" value="ECO:0007669"/>
    <property type="project" value="UniProtKB-KW"/>
</dbReference>
<accession>A0AAV6YUF7</accession>
<evidence type="ECO:0000313" key="12">
    <source>
        <dbReference type="EMBL" id="KAG8540712.1"/>
    </source>
</evidence>
<keyword evidence="4" id="KW-0716">Sensory transduction</keyword>
<dbReference type="InterPro" id="IPR000725">
    <property type="entry name" value="Olfact_rcpt"/>
</dbReference>
<evidence type="ECO:0000256" key="9">
    <source>
        <dbReference type="ARBA" id="ARBA00023224"/>
    </source>
</evidence>
<comment type="subcellular location">
    <subcellularLocation>
        <location evidence="1">Cell membrane</location>
        <topology evidence="1">Multi-pass membrane protein</topology>
    </subcellularLocation>
</comment>
<dbReference type="InterPro" id="IPR050516">
    <property type="entry name" value="Olfactory_GPCR"/>
</dbReference>